<dbReference type="Proteomes" id="UP000008561">
    <property type="component" value="Chromosome"/>
</dbReference>
<dbReference type="STRING" id="96561.Dole_0915"/>
<evidence type="ECO:0000313" key="5">
    <source>
        <dbReference type="Proteomes" id="UP000008561"/>
    </source>
</evidence>
<keyword evidence="2" id="KW-0472">Membrane</keyword>
<feature type="region of interest" description="Disordered" evidence="1">
    <location>
        <begin position="1"/>
        <end position="21"/>
    </location>
</feature>
<reference evidence="4 5" key="1">
    <citation type="submission" date="2007-10" db="EMBL/GenBank/DDBJ databases">
        <title>Complete sequence of Desulfococcus oleovorans Hxd3.</title>
        <authorList>
            <consortium name="US DOE Joint Genome Institute"/>
            <person name="Copeland A."/>
            <person name="Lucas S."/>
            <person name="Lapidus A."/>
            <person name="Barry K."/>
            <person name="Glavina del Rio T."/>
            <person name="Dalin E."/>
            <person name="Tice H."/>
            <person name="Pitluck S."/>
            <person name="Kiss H."/>
            <person name="Brettin T."/>
            <person name="Bruce D."/>
            <person name="Detter J.C."/>
            <person name="Han C."/>
            <person name="Schmutz J."/>
            <person name="Larimer F."/>
            <person name="Land M."/>
            <person name="Hauser L."/>
            <person name="Kyrpides N."/>
            <person name="Kim E."/>
            <person name="Wawrik B."/>
            <person name="Richardson P."/>
        </authorList>
    </citation>
    <scope>NUCLEOTIDE SEQUENCE [LARGE SCALE GENOMIC DNA]</scope>
    <source>
        <strain evidence="5">DSM 6200 / JCM 39069 / Hxd3</strain>
    </source>
</reference>
<protein>
    <submittedName>
        <fullName evidence="4">Membrane protein-like protein</fullName>
    </submittedName>
</protein>
<name>A8ZWB7_DESOH</name>
<feature type="compositionally biased region" description="Basic and acidic residues" evidence="1">
    <location>
        <begin position="10"/>
        <end position="21"/>
    </location>
</feature>
<dbReference type="KEGG" id="dol:Dole_0915"/>
<dbReference type="EMBL" id="CP000859">
    <property type="protein sequence ID" value="ABW66725.1"/>
    <property type="molecule type" value="Genomic_DNA"/>
</dbReference>
<feature type="transmembrane region" description="Helical" evidence="2">
    <location>
        <begin position="34"/>
        <end position="52"/>
    </location>
</feature>
<dbReference type="eggNOG" id="COG4393">
    <property type="taxonomic scope" value="Bacteria"/>
</dbReference>
<evidence type="ECO:0000256" key="1">
    <source>
        <dbReference type="SAM" id="MobiDB-lite"/>
    </source>
</evidence>
<keyword evidence="2" id="KW-1133">Transmembrane helix</keyword>
<evidence type="ECO:0000256" key="2">
    <source>
        <dbReference type="SAM" id="Phobius"/>
    </source>
</evidence>
<keyword evidence="5" id="KW-1185">Reference proteome</keyword>
<proteinExistence type="predicted"/>
<dbReference type="RefSeq" id="WP_012174343.1">
    <property type="nucleotide sequence ID" value="NC_009943.1"/>
</dbReference>
<evidence type="ECO:0000259" key="3">
    <source>
        <dbReference type="Pfam" id="PF10080"/>
    </source>
</evidence>
<keyword evidence="2" id="KW-0812">Transmembrane</keyword>
<feature type="domain" description="Membrane iron-sulfur containing protein FtrD-like" evidence="3">
    <location>
        <begin position="84"/>
        <end position="185"/>
    </location>
</feature>
<sequence>MGTSKKAKIKDRTENNNHSEKKARVLAGNEKKPLLFAVACVVLIVLLAAGFYRVKGGGQETLSIAPAPAEAADRAVAYPAAQFADGKARHFDYTEGGRTIRYFVLQSADGVIRAAFDACDVCWPEGRGYYQEGDNMVCGNCGRRFASVKINEVQGGCNPAPLARIVQDGQVVINTADILAGAGYFNFESGR</sequence>
<dbReference type="Pfam" id="PF10080">
    <property type="entry name" value="FtrD-like"/>
    <property type="match status" value="1"/>
</dbReference>
<accession>A8ZWB7</accession>
<dbReference type="InterPro" id="IPR018758">
    <property type="entry name" value="FtrD-like"/>
</dbReference>
<dbReference type="HOGENOM" id="CLU_1286668_0_0_7"/>
<organism evidence="4 5">
    <name type="scientific">Desulfosudis oleivorans (strain DSM 6200 / JCM 39069 / Hxd3)</name>
    <name type="common">Desulfococcus oleovorans</name>
    <dbReference type="NCBI Taxonomy" id="96561"/>
    <lineage>
        <taxon>Bacteria</taxon>
        <taxon>Pseudomonadati</taxon>
        <taxon>Thermodesulfobacteriota</taxon>
        <taxon>Desulfobacteria</taxon>
        <taxon>Desulfobacterales</taxon>
        <taxon>Desulfosudaceae</taxon>
        <taxon>Desulfosudis</taxon>
    </lineage>
</organism>
<dbReference type="OrthoDB" id="9792533at2"/>
<gene>
    <name evidence="4" type="ordered locus">Dole_0915</name>
</gene>
<dbReference type="AlphaFoldDB" id="A8ZWB7"/>
<evidence type="ECO:0000313" key="4">
    <source>
        <dbReference type="EMBL" id="ABW66725.1"/>
    </source>
</evidence>